<dbReference type="InterPro" id="IPR052991">
    <property type="entry name" value="Non-func_TypeII_TA_Antitoxin"/>
</dbReference>
<accession>A0ABZ2FWS9</accession>
<gene>
    <name evidence="2" type="ORF">V6R86_00920</name>
</gene>
<dbReference type="InterPro" id="IPR002145">
    <property type="entry name" value="CopG"/>
</dbReference>
<dbReference type="EMBL" id="CP145607">
    <property type="protein sequence ID" value="WWM69298.1"/>
    <property type="molecule type" value="Genomic_DNA"/>
</dbReference>
<evidence type="ECO:0000259" key="1">
    <source>
        <dbReference type="Pfam" id="PF01402"/>
    </source>
</evidence>
<evidence type="ECO:0000313" key="2">
    <source>
        <dbReference type="EMBL" id="WWM69298.1"/>
    </source>
</evidence>
<dbReference type="RefSeq" id="WP_338501228.1">
    <property type="nucleotide sequence ID" value="NZ_CP145607.1"/>
</dbReference>
<dbReference type="PANTHER" id="PTHR40688:SF2">
    <property type="entry name" value="RIBBON-HELIX-HELIX PROTEIN COPG DOMAIN-CONTAINING PROTEIN"/>
    <property type="match status" value="1"/>
</dbReference>
<dbReference type="InterPro" id="IPR010985">
    <property type="entry name" value="Ribbon_hlx_hlx"/>
</dbReference>
<name>A0ABZ2FWS9_9SPHN</name>
<proteinExistence type="predicted"/>
<dbReference type="Proteomes" id="UP001382935">
    <property type="component" value="Chromosome"/>
</dbReference>
<protein>
    <submittedName>
        <fullName evidence="2">Ribbon-helix-helix domain-containing protein</fullName>
    </submittedName>
</protein>
<feature type="domain" description="Ribbon-helix-helix protein CopG" evidence="1">
    <location>
        <begin position="8"/>
        <end position="46"/>
    </location>
</feature>
<reference evidence="2 3" key="1">
    <citation type="submission" date="2024-02" db="EMBL/GenBank/DDBJ databases">
        <title>Full genome sequence of Sphingomonas kaistensis.</title>
        <authorList>
            <person name="Poletto B.L."/>
            <person name="Silva G."/>
            <person name="Galante D."/>
            <person name="Campos K.R."/>
            <person name="Santos M.B.N."/>
            <person name="Sacchi C.T."/>
        </authorList>
    </citation>
    <scope>NUCLEOTIDE SEQUENCE [LARGE SCALE GENOMIC DNA]</scope>
    <source>
        <strain evidence="2 3">MA4R</strain>
    </source>
</reference>
<organism evidence="2 3">
    <name type="scientific">Sphingomonas kaistensis</name>
    <dbReference type="NCBI Taxonomy" id="298708"/>
    <lineage>
        <taxon>Bacteria</taxon>
        <taxon>Pseudomonadati</taxon>
        <taxon>Pseudomonadota</taxon>
        <taxon>Alphaproteobacteria</taxon>
        <taxon>Sphingomonadales</taxon>
        <taxon>Sphingomonadaceae</taxon>
        <taxon>Sphingomonas</taxon>
    </lineage>
</organism>
<dbReference type="SUPFAM" id="SSF47598">
    <property type="entry name" value="Ribbon-helix-helix"/>
    <property type="match status" value="1"/>
</dbReference>
<keyword evidence="3" id="KW-1185">Reference proteome</keyword>
<dbReference type="InterPro" id="IPR013321">
    <property type="entry name" value="Arc_rbn_hlx_hlx"/>
</dbReference>
<dbReference type="Gene3D" id="1.10.1220.10">
    <property type="entry name" value="Met repressor-like"/>
    <property type="match status" value="1"/>
</dbReference>
<dbReference type="Pfam" id="PF01402">
    <property type="entry name" value="RHH_1"/>
    <property type="match status" value="1"/>
</dbReference>
<dbReference type="PANTHER" id="PTHR40688">
    <property type="match status" value="1"/>
</dbReference>
<sequence>MTDVGRIVTTKLPEALVRQVDEVAARIDRSKSWIMRQALSEWLAEEQRRHELTLEALAVVDDGKTLSHDEVLSMIEARKRELRKQHAKPAA</sequence>
<dbReference type="CDD" id="cd22233">
    <property type="entry name" value="RHH_CopAso-like"/>
    <property type="match status" value="1"/>
</dbReference>
<evidence type="ECO:0000313" key="3">
    <source>
        <dbReference type="Proteomes" id="UP001382935"/>
    </source>
</evidence>